<dbReference type="InterPro" id="IPR049625">
    <property type="entry name" value="Glyco_transf_61_cat"/>
</dbReference>
<evidence type="ECO:0000313" key="2">
    <source>
        <dbReference type="EMBL" id="EAY07865.1"/>
    </source>
</evidence>
<reference evidence="2" key="1">
    <citation type="submission" date="2006-10" db="EMBL/GenBank/DDBJ databases">
        <authorList>
            <person name="Amadeo P."/>
            <person name="Zhao Q."/>
            <person name="Wortman J."/>
            <person name="Fraser-Liggett C."/>
            <person name="Carlton J."/>
        </authorList>
    </citation>
    <scope>NUCLEOTIDE SEQUENCE</scope>
    <source>
        <strain evidence="2">G3</strain>
    </source>
</reference>
<protein>
    <recommendedName>
        <fullName evidence="1">Glycosyltransferase 61 catalytic domain-containing protein</fullName>
    </recommendedName>
</protein>
<dbReference type="Pfam" id="PF04577">
    <property type="entry name" value="Glyco_transf_61"/>
    <property type="match status" value="1"/>
</dbReference>
<evidence type="ECO:0000313" key="3">
    <source>
        <dbReference type="Proteomes" id="UP000001542"/>
    </source>
</evidence>
<dbReference type="EMBL" id="DS113390">
    <property type="protein sequence ID" value="EAY07865.1"/>
    <property type="molecule type" value="Genomic_DNA"/>
</dbReference>
<dbReference type="AlphaFoldDB" id="A2EHH8"/>
<accession>A2EHH8</accession>
<evidence type="ECO:0000259" key="1">
    <source>
        <dbReference type="Pfam" id="PF04577"/>
    </source>
</evidence>
<gene>
    <name evidence="2" type="ORF">TVAG_142190</name>
</gene>
<dbReference type="VEuPathDB" id="TrichDB:TVAGG3_0775140"/>
<name>A2EHH8_TRIV3</name>
<reference evidence="2" key="2">
    <citation type="journal article" date="2007" name="Science">
        <title>Draft genome sequence of the sexually transmitted pathogen Trichomonas vaginalis.</title>
        <authorList>
            <person name="Carlton J.M."/>
            <person name="Hirt R.P."/>
            <person name="Silva J.C."/>
            <person name="Delcher A.L."/>
            <person name="Schatz M."/>
            <person name="Zhao Q."/>
            <person name="Wortman J.R."/>
            <person name="Bidwell S.L."/>
            <person name="Alsmark U.C.M."/>
            <person name="Besteiro S."/>
            <person name="Sicheritz-Ponten T."/>
            <person name="Noel C.J."/>
            <person name="Dacks J.B."/>
            <person name="Foster P.G."/>
            <person name="Simillion C."/>
            <person name="Van de Peer Y."/>
            <person name="Miranda-Saavedra D."/>
            <person name="Barton G.J."/>
            <person name="Westrop G.D."/>
            <person name="Mueller S."/>
            <person name="Dessi D."/>
            <person name="Fiori P.L."/>
            <person name="Ren Q."/>
            <person name="Paulsen I."/>
            <person name="Zhang H."/>
            <person name="Bastida-Corcuera F.D."/>
            <person name="Simoes-Barbosa A."/>
            <person name="Brown M.T."/>
            <person name="Hayes R.D."/>
            <person name="Mukherjee M."/>
            <person name="Okumura C.Y."/>
            <person name="Schneider R."/>
            <person name="Smith A.J."/>
            <person name="Vanacova S."/>
            <person name="Villalvazo M."/>
            <person name="Haas B.J."/>
            <person name="Pertea M."/>
            <person name="Feldblyum T.V."/>
            <person name="Utterback T.R."/>
            <person name="Shu C.L."/>
            <person name="Osoegawa K."/>
            <person name="de Jong P.J."/>
            <person name="Hrdy I."/>
            <person name="Horvathova L."/>
            <person name="Zubacova Z."/>
            <person name="Dolezal P."/>
            <person name="Malik S.B."/>
            <person name="Logsdon J.M. Jr."/>
            <person name="Henze K."/>
            <person name="Gupta A."/>
            <person name="Wang C.C."/>
            <person name="Dunne R.L."/>
            <person name="Upcroft J.A."/>
            <person name="Upcroft P."/>
            <person name="White O."/>
            <person name="Salzberg S.L."/>
            <person name="Tang P."/>
            <person name="Chiu C.-H."/>
            <person name="Lee Y.-S."/>
            <person name="Embley T.M."/>
            <person name="Coombs G.H."/>
            <person name="Mottram J.C."/>
            <person name="Tachezy J."/>
            <person name="Fraser-Liggett C.M."/>
            <person name="Johnson P.J."/>
        </authorList>
    </citation>
    <scope>NUCLEOTIDE SEQUENCE [LARGE SCALE GENOMIC DNA]</scope>
    <source>
        <strain evidence="2">G3</strain>
    </source>
</reference>
<dbReference type="RefSeq" id="XP_001320088.1">
    <property type="nucleotide sequence ID" value="XM_001320053.1"/>
</dbReference>
<dbReference type="GO" id="GO:0016757">
    <property type="term" value="F:glycosyltransferase activity"/>
    <property type="evidence" value="ECO:0000318"/>
    <property type="project" value="GO_Central"/>
</dbReference>
<dbReference type="InParanoid" id="A2EHH8"/>
<proteinExistence type="predicted"/>
<dbReference type="KEGG" id="tva:4765760"/>
<dbReference type="VEuPathDB" id="TrichDB:TVAG_142190"/>
<dbReference type="Proteomes" id="UP000001542">
    <property type="component" value="Unassembled WGS sequence"/>
</dbReference>
<organism evidence="2 3">
    <name type="scientific">Trichomonas vaginalis (strain ATCC PRA-98 / G3)</name>
    <dbReference type="NCBI Taxonomy" id="412133"/>
    <lineage>
        <taxon>Eukaryota</taxon>
        <taxon>Metamonada</taxon>
        <taxon>Parabasalia</taxon>
        <taxon>Trichomonadida</taxon>
        <taxon>Trichomonadidae</taxon>
        <taxon>Trichomonas</taxon>
    </lineage>
</organism>
<sequence length="353" mass="41348">MYWDFDMYLNVSHTLERYDKAVVGFCYHPQFGHVLQDMIGAIIAVPTEIIKDAHIFVRSEENQIKQFMKILGFEPERVHALKEEWIFVRDLYVSVTAYGVSGLQVSFKEMHDIIYRNNNLTNIKPTVHIFINKNNMNWGYVKNMDELFNLSKKIYPQYEWIQISPNFVFNVSETMKLFARTKIFVSATGSCSFNMIFLHPNCGVLLIDSTICNCPCIAIAHTLDIWFYYCASPNIKRDGRRGGDLDKNVFNKTLYMVLTAAYKGEWPKEKENSISFINFNMNKVKKRIFSGEYENCTTVIEYALKFSKYSIDGIFPKLQDYFGNSPYFVDLIPPSRYVMYGRVHTRNKETKRK</sequence>
<feature type="domain" description="Glycosyltransferase 61 catalytic" evidence="1">
    <location>
        <begin position="31"/>
        <end position="205"/>
    </location>
</feature>
<keyword evidence="3" id="KW-1185">Reference proteome</keyword>